<evidence type="ECO:0000256" key="3">
    <source>
        <dbReference type="ARBA" id="ARBA00022475"/>
    </source>
</evidence>
<dbReference type="GO" id="GO:0005886">
    <property type="term" value="C:plasma membrane"/>
    <property type="evidence" value="ECO:0007669"/>
    <property type="project" value="UniProtKB-SubCell"/>
</dbReference>
<keyword evidence="9" id="KW-0012">Acyltransferase</keyword>
<reference evidence="9 10" key="1">
    <citation type="journal article" date="2019" name="Appl. Environ. Microbiol.">
        <title>Genetic determinants of hydroxycinnamic acid metabolism in heterofermentative lactobacilli.</title>
        <authorList>
            <person name="Gaur G."/>
            <person name="Oh J.H."/>
            <person name="Filannino P."/>
            <person name="Gobbetti M."/>
            <person name="van Pijkeren J.P."/>
            <person name="Ganzle M.G."/>
        </authorList>
    </citation>
    <scope>NUCLEOTIDE SEQUENCE [LARGE SCALE GENOMIC DNA]</scope>
    <source>
        <strain evidence="9 10">C5</strain>
    </source>
</reference>
<dbReference type="AlphaFoldDB" id="A0A6N9I0X3"/>
<dbReference type="EMBL" id="WEZQ01000003">
    <property type="protein sequence ID" value="MYV16404.1"/>
    <property type="molecule type" value="Genomic_DNA"/>
</dbReference>
<name>A0A6N9I0X3_9LACO</name>
<keyword evidence="3" id="KW-1003">Cell membrane</keyword>
<dbReference type="GO" id="GO:0009246">
    <property type="term" value="P:enterobacterial common antigen biosynthetic process"/>
    <property type="evidence" value="ECO:0007669"/>
    <property type="project" value="TreeGrafter"/>
</dbReference>
<feature type="transmembrane region" description="Helical" evidence="7">
    <location>
        <begin position="60"/>
        <end position="81"/>
    </location>
</feature>
<feature type="transmembrane region" description="Helical" evidence="7">
    <location>
        <begin position="221"/>
        <end position="246"/>
    </location>
</feature>
<keyword evidence="5 7" id="KW-1133">Transmembrane helix</keyword>
<dbReference type="PANTHER" id="PTHR40074:SF2">
    <property type="entry name" value="O-ACETYLTRANSFERASE WECH"/>
    <property type="match status" value="1"/>
</dbReference>
<keyword evidence="6 7" id="KW-0472">Membrane</keyword>
<comment type="similarity">
    <text evidence="2">Belongs to the acyltransferase 3 family.</text>
</comment>
<evidence type="ECO:0000256" key="7">
    <source>
        <dbReference type="SAM" id="Phobius"/>
    </source>
</evidence>
<evidence type="ECO:0000313" key="10">
    <source>
        <dbReference type="Proteomes" id="UP000449209"/>
    </source>
</evidence>
<evidence type="ECO:0000256" key="2">
    <source>
        <dbReference type="ARBA" id="ARBA00007400"/>
    </source>
</evidence>
<dbReference type="GO" id="GO:0016413">
    <property type="term" value="F:O-acetyltransferase activity"/>
    <property type="evidence" value="ECO:0007669"/>
    <property type="project" value="TreeGrafter"/>
</dbReference>
<dbReference type="Pfam" id="PF01757">
    <property type="entry name" value="Acyl_transf_3"/>
    <property type="match status" value="1"/>
</dbReference>
<feature type="transmembrane region" description="Helical" evidence="7">
    <location>
        <begin position="124"/>
        <end position="143"/>
    </location>
</feature>
<keyword evidence="4 7" id="KW-0812">Transmembrane</keyword>
<comment type="subcellular location">
    <subcellularLocation>
        <location evidence="1">Cell membrane</location>
        <topology evidence="1">Multi-pass membrane protein</topology>
    </subcellularLocation>
</comment>
<evidence type="ECO:0000256" key="5">
    <source>
        <dbReference type="ARBA" id="ARBA00022989"/>
    </source>
</evidence>
<protein>
    <submittedName>
        <fullName evidence="9">Acyltransferase family protein</fullName>
    </submittedName>
</protein>
<dbReference type="Proteomes" id="UP000449209">
    <property type="component" value="Unassembled WGS sequence"/>
</dbReference>
<dbReference type="InterPro" id="IPR002656">
    <property type="entry name" value="Acyl_transf_3_dom"/>
</dbReference>
<dbReference type="OrthoDB" id="2061778at2"/>
<evidence type="ECO:0000313" key="9">
    <source>
        <dbReference type="EMBL" id="MYV16404.1"/>
    </source>
</evidence>
<accession>A0A6N9I0X3</accession>
<evidence type="ECO:0000256" key="4">
    <source>
        <dbReference type="ARBA" id="ARBA00022692"/>
    </source>
</evidence>
<organism evidence="9 10">
    <name type="scientific">Furfurilactobacillus milii</name>
    <dbReference type="NCBI Taxonomy" id="2888272"/>
    <lineage>
        <taxon>Bacteria</taxon>
        <taxon>Bacillati</taxon>
        <taxon>Bacillota</taxon>
        <taxon>Bacilli</taxon>
        <taxon>Lactobacillales</taxon>
        <taxon>Lactobacillaceae</taxon>
        <taxon>Furfurilactobacillus</taxon>
    </lineage>
</organism>
<feature type="transmembrane region" description="Helical" evidence="7">
    <location>
        <begin position="30"/>
        <end position="48"/>
    </location>
</feature>
<feature type="transmembrane region" description="Helical" evidence="7">
    <location>
        <begin position="93"/>
        <end position="112"/>
    </location>
</feature>
<dbReference type="PANTHER" id="PTHR40074">
    <property type="entry name" value="O-ACETYLTRANSFERASE WECH"/>
    <property type="match status" value="1"/>
</dbReference>
<evidence type="ECO:0000256" key="1">
    <source>
        <dbReference type="ARBA" id="ARBA00004651"/>
    </source>
</evidence>
<gene>
    <name evidence="9" type="ORF">GB993_02560</name>
</gene>
<proteinExistence type="inferred from homology"/>
<feature type="transmembrane region" description="Helical" evidence="7">
    <location>
        <begin position="149"/>
        <end position="172"/>
    </location>
</feature>
<evidence type="ECO:0000259" key="8">
    <source>
        <dbReference type="Pfam" id="PF01757"/>
    </source>
</evidence>
<comment type="caution">
    <text evidence="9">The sequence shown here is derived from an EMBL/GenBank/DDBJ whole genome shotgun (WGS) entry which is preliminary data.</text>
</comment>
<feature type="domain" description="Acyltransferase 3" evidence="8">
    <location>
        <begin position="17"/>
        <end position="238"/>
    </location>
</feature>
<keyword evidence="9" id="KW-0808">Transferase</keyword>
<evidence type="ECO:0000256" key="6">
    <source>
        <dbReference type="ARBA" id="ARBA00023136"/>
    </source>
</evidence>
<sequence length="254" mass="28989">MQSTISIKDYLFSFLFLNDKSSQLFSKYLWHYWYIPAIIGLYLVLPFLANSIVKANKSLLASFLIVSIFFSMIVPDINSILEFAKKMQRNTTLSVGLTLSFSAVYFVFGNILKRGLLKKWTLKWLSIIGILSFVILVFGSLYINGSFSVSNAPVFCVWYTNPILLIFSLVIFELLTRIPDSKKLSPFTILSELSLGVYLVHRPIQILLQKSQLINFNIGVNFLILLVSTLIISYCLVWFISLIPLAKKMLLNVK</sequence>